<evidence type="ECO:0000256" key="1">
    <source>
        <dbReference type="SAM" id="MobiDB-lite"/>
    </source>
</evidence>
<feature type="compositionally biased region" description="Polar residues" evidence="1">
    <location>
        <begin position="1"/>
        <end position="16"/>
    </location>
</feature>
<keyword evidence="3" id="KW-1185">Reference proteome</keyword>
<dbReference type="AlphaFoldDB" id="A0AAV4N988"/>
<gene>
    <name evidence="2" type="ORF">CEXT_314811</name>
</gene>
<comment type="caution">
    <text evidence="2">The sequence shown here is derived from an EMBL/GenBank/DDBJ whole genome shotgun (WGS) entry which is preliminary data.</text>
</comment>
<sequence length="95" mass="10811">MCSSLLQKPQSNQKISFRSEFGSPPVDLQPYMDLKTSNPLDSFYFVLRHKECNWLIHPSSCIRFNGLSPVHASFCDASIYKIRILPGTGFSFSLH</sequence>
<accession>A0AAV4N988</accession>
<reference evidence="2 3" key="1">
    <citation type="submission" date="2021-06" db="EMBL/GenBank/DDBJ databases">
        <title>Caerostris extrusa draft genome.</title>
        <authorList>
            <person name="Kono N."/>
            <person name="Arakawa K."/>
        </authorList>
    </citation>
    <scope>NUCLEOTIDE SEQUENCE [LARGE SCALE GENOMIC DNA]</scope>
</reference>
<dbReference type="Proteomes" id="UP001054945">
    <property type="component" value="Unassembled WGS sequence"/>
</dbReference>
<evidence type="ECO:0000313" key="2">
    <source>
        <dbReference type="EMBL" id="GIX80493.1"/>
    </source>
</evidence>
<feature type="region of interest" description="Disordered" evidence="1">
    <location>
        <begin position="1"/>
        <end position="21"/>
    </location>
</feature>
<protein>
    <submittedName>
        <fullName evidence="2">Uncharacterized protein</fullName>
    </submittedName>
</protein>
<dbReference type="EMBL" id="BPLR01020598">
    <property type="protein sequence ID" value="GIX80493.1"/>
    <property type="molecule type" value="Genomic_DNA"/>
</dbReference>
<organism evidence="2 3">
    <name type="scientific">Caerostris extrusa</name>
    <name type="common">Bark spider</name>
    <name type="synonym">Caerostris bankana</name>
    <dbReference type="NCBI Taxonomy" id="172846"/>
    <lineage>
        <taxon>Eukaryota</taxon>
        <taxon>Metazoa</taxon>
        <taxon>Ecdysozoa</taxon>
        <taxon>Arthropoda</taxon>
        <taxon>Chelicerata</taxon>
        <taxon>Arachnida</taxon>
        <taxon>Araneae</taxon>
        <taxon>Araneomorphae</taxon>
        <taxon>Entelegynae</taxon>
        <taxon>Araneoidea</taxon>
        <taxon>Araneidae</taxon>
        <taxon>Caerostris</taxon>
    </lineage>
</organism>
<proteinExistence type="predicted"/>
<evidence type="ECO:0000313" key="3">
    <source>
        <dbReference type="Proteomes" id="UP001054945"/>
    </source>
</evidence>
<name>A0AAV4N988_CAEEX</name>